<reference evidence="4 5" key="1">
    <citation type="submission" date="2023-09" db="EMBL/GenBank/DDBJ databases">
        <title>Nesidiocoris tenuis whole genome shotgun sequence.</title>
        <authorList>
            <person name="Shibata T."/>
            <person name="Shimoda M."/>
            <person name="Kobayashi T."/>
            <person name="Uehara T."/>
        </authorList>
    </citation>
    <scope>NUCLEOTIDE SEQUENCE [LARGE SCALE GENOMIC DNA]</scope>
    <source>
        <strain evidence="4 5">Japan</strain>
    </source>
</reference>
<sequence>MHVPPFLGLDPMNQLVESVQLALNLLDGYDFKGKKIKVERAKFTMKGSEYNPSLKPKKKKKKALEKIKKMQSKLFDWRPDKLRGERERHERVVILKNVFDPSIFDKDPGLILEYQQDLREECIKCGEVKKVTVIDRHPEGVAQIVFKEAEAADACVQLLNGRWFGQRKIEATTWDGKTKYRIQETEEEIEARIRKWESFLEAEEAEKEKKTAEDKNKNSQDGGSDNGKTDNTEKDGGPDSDGTRSSAGSGDDTE</sequence>
<evidence type="ECO:0000256" key="2">
    <source>
        <dbReference type="SAM" id="MobiDB-lite"/>
    </source>
</evidence>
<gene>
    <name evidence="4" type="ORF">NTJ_14058</name>
</gene>
<name>A0ABN7BA48_9HEMI</name>
<feature type="compositionally biased region" description="Basic and acidic residues" evidence="2">
    <location>
        <begin position="227"/>
        <end position="237"/>
    </location>
</feature>
<dbReference type="InterPro" id="IPR012677">
    <property type="entry name" value="Nucleotide-bd_a/b_plait_sf"/>
</dbReference>
<dbReference type="CDD" id="cd12282">
    <property type="entry name" value="RRM2_TatSF1_like"/>
    <property type="match status" value="1"/>
</dbReference>
<organism evidence="4 5">
    <name type="scientific">Nesidiocoris tenuis</name>
    <dbReference type="NCBI Taxonomy" id="355587"/>
    <lineage>
        <taxon>Eukaryota</taxon>
        <taxon>Metazoa</taxon>
        <taxon>Ecdysozoa</taxon>
        <taxon>Arthropoda</taxon>
        <taxon>Hexapoda</taxon>
        <taxon>Insecta</taxon>
        <taxon>Pterygota</taxon>
        <taxon>Neoptera</taxon>
        <taxon>Paraneoptera</taxon>
        <taxon>Hemiptera</taxon>
        <taxon>Heteroptera</taxon>
        <taxon>Panheteroptera</taxon>
        <taxon>Cimicomorpha</taxon>
        <taxon>Miridae</taxon>
        <taxon>Dicyphina</taxon>
        <taxon>Nesidiocoris</taxon>
    </lineage>
</organism>
<feature type="compositionally biased region" description="Basic and acidic residues" evidence="2">
    <location>
        <begin position="206"/>
        <end position="218"/>
    </location>
</feature>
<dbReference type="InterPro" id="IPR034393">
    <property type="entry name" value="TatSF1-like"/>
</dbReference>
<dbReference type="SUPFAM" id="SSF54928">
    <property type="entry name" value="RNA-binding domain, RBD"/>
    <property type="match status" value="1"/>
</dbReference>
<dbReference type="Pfam" id="PF00076">
    <property type="entry name" value="RRM_1"/>
    <property type="match status" value="1"/>
</dbReference>
<dbReference type="PANTHER" id="PTHR15608:SF0">
    <property type="entry name" value="HIV TAT-SPECIFIC FACTOR 1"/>
    <property type="match status" value="1"/>
</dbReference>
<evidence type="ECO:0000259" key="3">
    <source>
        <dbReference type="SMART" id="SM00360"/>
    </source>
</evidence>
<dbReference type="Gene3D" id="3.30.70.330">
    <property type="match status" value="1"/>
</dbReference>
<accession>A0ABN7BA48</accession>
<keyword evidence="5" id="KW-1185">Reference proteome</keyword>
<feature type="region of interest" description="Disordered" evidence="2">
    <location>
        <begin position="203"/>
        <end position="254"/>
    </location>
</feature>
<proteinExistence type="predicted"/>
<dbReference type="EMBL" id="AP028920">
    <property type="protein sequence ID" value="BET01242.1"/>
    <property type="molecule type" value="Genomic_DNA"/>
</dbReference>
<evidence type="ECO:0000313" key="4">
    <source>
        <dbReference type="EMBL" id="BET01242.1"/>
    </source>
</evidence>
<dbReference type="Proteomes" id="UP001307889">
    <property type="component" value="Chromosome 12"/>
</dbReference>
<keyword evidence="1" id="KW-0694">RNA-binding</keyword>
<dbReference type="SMART" id="SM00360">
    <property type="entry name" value="RRM"/>
    <property type="match status" value="1"/>
</dbReference>
<dbReference type="PANTHER" id="PTHR15608">
    <property type="entry name" value="SPLICING FACTOR U2AF-ASSOCIATED PROTEIN 2"/>
    <property type="match status" value="1"/>
</dbReference>
<evidence type="ECO:0000313" key="5">
    <source>
        <dbReference type="Proteomes" id="UP001307889"/>
    </source>
</evidence>
<dbReference type="InterPro" id="IPR035979">
    <property type="entry name" value="RBD_domain_sf"/>
</dbReference>
<protein>
    <submittedName>
        <fullName evidence="4">RRM</fullName>
    </submittedName>
</protein>
<dbReference type="InterPro" id="IPR000504">
    <property type="entry name" value="RRM_dom"/>
</dbReference>
<feature type="domain" description="RRM" evidence="3">
    <location>
        <begin position="92"/>
        <end position="172"/>
    </location>
</feature>
<evidence type="ECO:0000256" key="1">
    <source>
        <dbReference type="ARBA" id="ARBA00022884"/>
    </source>
</evidence>